<dbReference type="Pfam" id="PF13411">
    <property type="entry name" value="MerR_1"/>
    <property type="match status" value="1"/>
</dbReference>
<dbReference type="SUPFAM" id="SSF46955">
    <property type="entry name" value="Putative DNA-binding domain"/>
    <property type="match status" value="1"/>
</dbReference>
<dbReference type="NCBIfam" id="TIGR02044">
    <property type="entry name" value="CueR"/>
    <property type="match status" value="1"/>
</dbReference>
<dbReference type="Gene3D" id="1.10.1660.10">
    <property type="match status" value="1"/>
</dbReference>
<evidence type="ECO:0000256" key="4">
    <source>
        <dbReference type="ARBA" id="ARBA00022490"/>
    </source>
</evidence>
<accession>A0ABT3MZM9</accession>
<dbReference type="Proteomes" id="UP001209854">
    <property type="component" value="Unassembled WGS sequence"/>
</dbReference>
<evidence type="ECO:0000259" key="14">
    <source>
        <dbReference type="PROSITE" id="PS50937"/>
    </source>
</evidence>
<name>A0ABT3MZM9_9GAMM</name>
<evidence type="ECO:0000256" key="1">
    <source>
        <dbReference type="ARBA" id="ARBA00004496"/>
    </source>
</evidence>
<protein>
    <recommendedName>
        <fullName evidence="3">HTH-type transcriptional regulator CueR</fullName>
    </recommendedName>
    <alternativeName>
        <fullName evidence="12">Copper efflux regulator</fullName>
    </alternativeName>
    <alternativeName>
        <fullName evidence="11">Copper export regulator</fullName>
    </alternativeName>
</protein>
<evidence type="ECO:0000256" key="6">
    <source>
        <dbReference type="ARBA" id="ARBA00023008"/>
    </source>
</evidence>
<keyword evidence="16" id="KW-1185">Reference proteome</keyword>
<dbReference type="InterPro" id="IPR047057">
    <property type="entry name" value="MerR_fam"/>
</dbReference>
<comment type="subcellular location">
    <subcellularLocation>
        <location evidence="1">Cytoplasm</location>
    </subcellularLocation>
</comment>
<organism evidence="15 16">
    <name type="scientific">Endozoicomonas gorgoniicola</name>
    <dbReference type="NCBI Taxonomy" id="1234144"/>
    <lineage>
        <taxon>Bacteria</taxon>
        <taxon>Pseudomonadati</taxon>
        <taxon>Pseudomonadota</taxon>
        <taxon>Gammaproteobacteria</taxon>
        <taxon>Oceanospirillales</taxon>
        <taxon>Endozoicomonadaceae</taxon>
        <taxon>Endozoicomonas</taxon>
    </lineage>
</organism>
<keyword evidence="6" id="KW-0186">Copper</keyword>
<comment type="subunit">
    <text evidence="2">Homodimer.</text>
</comment>
<dbReference type="RefSeq" id="WP_262564588.1">
    <property type="nucleotide sequence ID" value="NZ_JAPFCC010000001.1"/>
</dbReference>
<feature type="coiled-coil region" evidence="13">
    <location>
        <begin position="81"/>
        <end position="108"/>
    </location>
</feature>
<keyword evidence="13" id="KW-0175">Coiled coil</keyword>
<evidence type="ECO:0000313" key="15">
    <source>
        <dbReference type="EMBL" id="MCW7554823.1"/>
    </source>
</evidence>
<evidence type="ECO:0000256" key="2">
    <source>
        <dbReference type="ARBA" id="ARBA00011738"/>
    </source>
</evidence>
<reference evidence="15 16" key="1">
    <citation type="submission" date="2022-10" db="EMBL/GenBank/DDBJ databases">
        <title>High-quality genome sequences of two octocoral-associated bacteria, Endozoicomonas euniceicola EF212 and Endozoicomonas gorgoniicola PS125.</title>
        <authorList>
            <person name="Chiou Y.-J."/>
            <person name="Chen Y.-H."/>
        </authorList>
    </citation>
    <scope>NUCLEOTIDE SEQUENCE [LARGE SCALE GENOMIC DNA]</scope>
    <source>
        <strain evidence="15 16">PS125</strain>
    </source>
</reference>
<evidence type="ECO:0000256" key="8">
    <source>
        <dbReference type="ARBA" id="ARBA00023125"/>
    </source>
</evidence>
<dbReference type="EMBL" id="JAPFCC010000001">
    <property type="protein sequence ID" value="MCW7554823.1"/>
    <property type="molecule type" value="Genomic_DNA"/>
</dbReference>
<evidence type="ECO:0000256" key="9">
    <source>
        <dbReference type="ARBA" id="ARBA00023159"/>
    </source>
</evidence>
<sequence>MNISKVASITGLTSKTIRYYESIGLIPAARRQENGYRDYSEQQVQELRFVQQARALGFSLDECRELLELNRNSQRRSADVKKIAGEKLADVESRIQQLEAMKSSLYRLIESCAGDDNPQCSILTALSD</sequence>
<keyword evidence="7" id="KW-0805">Transcription regulation</keyword>
<keyword evidence="8" id="KW-0238">DNA-binding</keyword>
<evidence type="ECO:0000256" key="7">
    <source>
        <dbReference type="ARBA" id="ARBA00023015"/>
    </source>
</evidence>
<keyword evidence="5" id="KW-0479">Metal-binding</keyword>
<dbReference type="InterPro" id="IPR000551">
    <property type="entry name" value="MerR-type_HTH_dom"/>
</dbReference>
<dbReference type="PANTHER" id="PTHR30204:SF16">
    <property type="entry name" value="HTH-TYPE TRANSCRIPTIONAL REGULATOR CUER"/>
    <property type="match status" value="1"/>
</dbReference>
<keyword evidence="10" id="KW-0804">Transcription</keyword>
<evidence type="ECO:0000256" key="5">
    <source>
        <dbReference type="ARBA" id="ARBA00022723"/>
    </source>
</evidence>
<comment type="caution">
    <text evidence="15">The sequence shown here is derived from an EMBL/GenBank/DDBJ whole genome shotgun (WGS) entry which is preliminary data.</text>
</comment>
<evidence type="ECO:0000256" key="3">
    <source>
        <dbReference type="ARBA" id="ARBA00017250"/>
    </source>
</evidence>
<dbReference type="PROSITE" id="PS00552">
    <property type="entry name" value="HTH_MERR_1"/>
    <property type="match status" value="1"/>
</dbReference>
<dbReference type="SMART" id="SM00422">
    <property type="entry name" value="HTH_MERR"/>
    <property type="match status" value="1"/>
</dbReference>
<dbReference type="PANTHER" id="PTHR30204">
    <property type="entry name" value="REDOX-CYCLING DRUG-SENSING TRANSCRIPTIONAL ACTIVATOR SOXR"/>
    <property type="match status" value="1"/>
</dbReference>
<keyword evidence="4" id="KW-0963">Cytoplasm</keyword>
<dbReference type="PRINTS" id="PR00040">
    <property type="entry name" value="HTHMERR"/>
</dbReference>
<evidence type="ECO:0000256" key="10">
    <source>
        <dbReference type="ARBA" id="ARBA00023163"/>
    </source>
</evidence>
<evidence type="ECO:0000256" key="13">
    <source>
        <dbReference type="SAM" id="Coils"/>
    </source>
</evidence>
<dbReference type="InterPro" id="IPR009061">
    <property type="entry name" value="DNA-bd_dom_put_sf"/>
</dbReference>
<dbReference type="PROSITE" id="PS50937">
    <property type="entry name" value="HTH_MERR_2"/>
    <property type="match status" value="1"/>
</dbReference>
<proteinExistence type="predicted"/>
<feature type="domain" description="HTH merR-type" evidence="14">
    <location>
        <begin position="1"/>
        <end position="69"/>
    </location>
</feature>
<evidence type="ECO:0000256" key="12">
    <source>
        <dbReference type="ARBA" id="ARBA00032335"/>
    </source>
</evidence>
<evidence type="ECO:0000256" key="11">
    <source>
        <dbReference type="ARBA" id="ARBA00031472"/>
    </source>
</evidence>
<gene>
    <name evidence="15" type="primary">cueR</name>
    <name evidence="15" type="ORF">NX722_19810</name>
</gene>
<evidence type="ECO:0000313" key="16">
    <source>
        <dbReference type="Proteomes" id="UP001209854"/>
    </source>
</evidence>
<dbReference type="InterPro" id="IPR011789">
    <property type="entry name" value="CueR"/>
</dbReference>
<keyword evidence="9" id="KW-0010">Activator</keyword>